<keyword evidence="4" id="KW-1185">Reference proteome</keyword>
<accession>A0ABR4RIQ2</accession>
<dbReference type="EMBL" id="JGWH01000041">
    <property type="protein sequence ID" value="KCV37070.1"/>
    <property type="molecule type" value="Genomic_DNA"/>
</dbReference>
<dbReference type="InterPro" id="IPR005064">
    <property type="entry name" value="BUG"/>
</dbReference>
<name>A0ABR4RIQ2_BORBO</name>
<dbReference type="SUPFAM" id="SSF53850">
    <property type="entry name" value="Periplasmic binding protein-like II"/>
    <property type="match status" value="1"/>
</dbReference>
<dbReference type="Gene3D" id="3.40.190.10">
    <property type="entry name" value="Periplasmic binding protein-like II"/>
    <property type="match status" value="1"/>
</dbReference>
<keyword evidence="3" id="KW-0675">Receptor</keyword>
<evidence type="ECO:0000313" key="4">
    <source>
        <dbReference type="Proteomes" id="UP000025756"/>
    </source>
</evidence>
<sequence length="321" mass="32749">PSRRRATLALLSLPAWAGLPAAAAPGYPAKPIAVLVSLQAGSASDFASRRVAEHMAAGLNAPMVVENAPGAGGLIGASKLFNTQADGYAIGALNNGLICIVPNLKNKPAFDIARLTPIGMVAWLPSVLVVSAALPARTLAELTALSRARPGSLSYGSVGVGSPQHLAMEMLKQSTGLDLLHVPYRGGPQSVADVVAGQIAATWIAIPVAAPFIKSGQLKAIAVGGTARSSELPTVPTLAESGVTDFTYLPWIGFFGPPGLPPSITAALHGALQQALRDHGVSAGLAAAGLEAAPMGAAEFARRCETERREMAAVLDQLDLV</sequence>
<dbReference type="InterPro" id="IPR042100">
    <property type="entry name" value="Bug_dom1"/>
</dbReference>
<protein>
    <submittedName>
        <fullName evidence="3">Tripartite tricarboxylate transporter family receptor</fullName>
    </submittedName>
</protein>
<dbReference type="PIRSF" id="PIRSF017082">
    <property type="entry name" value="YflP"/>
    <property type="match status" value="1"/>
</dbReference>
<evidence type="ECO:0000256" key="2">
    <source>
        <dbReference type="SAM" id="SignalP"/>
    </source>
</evidence>
<evidence type="ECO:0000256" key="1">
    <source>
        <dbReference type="ARBA" id="ARBA00006987"/>
    </source>
</evidence>
<feature type="chain" id="PRO_5047169118" evidence="2">
    <location>
        <begin position="18"/>
        <end position="321"/>
    </location>
</feature>
<gene>
    <name evidence="3" type="ORF">L490_5239</name>
</gene>
<proteinExistence type="inferred from homology"/>
<dbReference type="RefSeq" id="WP_033474259.1">
    <property type="nucleotide sequence ID" value="NZ_JGWH01000041.1"/>
</dbReference>
<evidence type="ECO:0000313" key="3">
    <source>
        <dbReference type="EMBL" id="KCV37070.1"/>
    </source>
</evidence>
<dbReference type="Pfam" id="PF03401">
    <property type="entry name" value="TctC"/>
    <property type="match status" value="1"/>
</dbReference>
<dbReference type="PANTHER" id="PTHR42928">
    <property type="entry name" value="TRICARBOXYLATE-BINDING PROTEIN"/>
    <property type="match status" value="1"/>
</dbReference>
<dbReference type="CDD" id="cd07012">
    <property type="entry name" value="PBP2_Bug_TTT"/>
    <property type="match status" value="1"/>
</dbReference>
<reference evidence="3 4" key="1">
    <citation type="submission" date="2014-03" db="EMBL/GenBank/DDBJ databases">
        <title>Genome sequence of Bordetella bronchiseptica.</title>
        <authorList>
            <person name="Harvill E."/>
            <person name="Goodfield L.L."/>
            <person name="Ivanov Y.V."/>
            <person name="Meyer J.A."/>
            <person name="Muse S.J."/>
            <person name="Jacobs N."/>
            <person name="Bendor L."/>
            <person name="Smallridge W.E."/>
            <person name="Brinkac L.M."/>
            <person name="Sanka R."/>
            <person name="Kim M."/>
            <person name="Losada L."/>
        </authorList>
    </citation>
    <scope>NUCLEOTIDE SEQUENCE [LARGE SCALE GENOMIC DNA]</scope>
    <source>
        <strain evidence="3 4">00-P-2796</strain>
    </source>
</reference>
<comment type="caution">
    <text evidence="3">The sequence shown here is derived from an EMBL/GenBank/DDBJ whole genome shotgun (WGS) entry which is preliminary data.</text>
</comment>
<comment type="similarity">
    <text evidence="1">Belongs to the UPF0065 (bug) family.</text>
</comment>
<organism evidence="3 4">
    <name type="scientific">Bordetella bronchiseptica 00-P-2796</name>
    <dbReference type="NCBI Taxonomy" id="1331199"/>
    <lineage>
        <taxon>Bacteria</taxon>
        <taxon>Pseudomonadati</taxon>
        <taxon>Pseudomonadota</taxon>
        <taxon>Betaproteobacteria</taxon>
        <taxon>Burkholderiales</taxon>
        <taxon>Alcaligenaceae</taxon>
        <taxon>Bordetella</taxon>
    </lineage>
</organism>
<dbReference type="PANTHER" id="PTHR42928:SF5">
    <property type="entry name" value="BLR1237 PROTEIN"/>
    <property type="match status" value="1"/>
</dbReference>
<dbReference type="Gene3D" id="3.40.190.150">
    <property type="entry name" value="Bordetella uptake gene, domain 1"/>
    <property type="match status" value="1"/>
</dbReference>
<dbReference type="Proteomes" id="UP000025756">
    <property type="component" value="Unassembled WGS sequence"/>
</dbReference>
<feature type="signal peptide" evidence="2">
    <location>
        <begin position="1"/>
        <end position="17"/>
    </location>
</feature>
<keyword evidence="2" id="KW-0732">Signal</keyword>
<feature type="non-terminal residue" evidence="3">
    <location>
        <position position="1"/>
    </location>
</feature>